<dbReference type="EMBL" id="JAOPJF010000038">
    <property type="protein sequence ID" value="KAK1143599.1"/>
    <property type="molecule type" value="Genomic_DNA"/>
</dbReference>
<gene>
    <name evidence="1" type="ORF">N8T08_006209</name>
</gene>
<organism evidence="1 2">
    <name type="scientific">Aspergillus melleus</name>
    <dbReference type="NCBI Taxonomy" id="138277"/>
    <lineage>
        <taxon>Eukaryota</taxon>
        <taxon>Fungi</taxon>
        <taxon>Dikarya</taxon>
        <taxon>Ascomycota</taxon>
        <taxon>Pezizomycotina</taxon>
        <taxon>Eurotiomycetes</taxon>
        <taxon>Eurotiomycetidae</taxon>
        <taxon>Eurotiales</taxon>
        <taxon>Aspergillaceae</taxon>
        <taxon>Aspergillus</taxon>
        <taxon>Aspergillus subgen. Circumdati</taxon>
    </lineage>
</organism>
<evidence type="ECO:0000313" key="1">
    <source>
        <dbReference type="EMBL" id="KAK1143599.1"/>
    </source>
</evidence>
<keyword evidence="2" id="KW-1185">Reference proteome</keyword>
<name>A0ACC3B0Z0_9EURO</name>
<accession>A0ACC3B0Z0</accession>
<dbReference type="Proteomes" id="UP001177260">
    <property type="component" value="Unassembled WGS sequence"/>
</dbReference>
<comment type="caution">
    <text evidence="1">The sequence shown here is derived from an EMBL/GenBank/DDBJ whole genome shotgun (WGS) entry which is preliminary data.</text>
</comment>
<proteinExistence type="predicted"/>
<reference evidence="1 2" key="1">
    <citation type="journal article" date="2023" name="ACS Omega">
        <title>Identification of the Neoaspergillic Acid Biosynthesis Gene Cluster by Establishing an In Vitro CRISPR-Ribonucleoprotein Genetic System in Aspergillus melleus.</title>
        <authorList>
            <person name="Yuan B."/>
            <person name="Grau M.F."/>
            <person name="Murata R.M."/>
            <person name="Torok T."/>
            <person name="Venkateswaran K."/>
            <person name="Stajich J.E."/>
            <person name="Wang C.C.C."/>
        </authorList>
    </citation>
    <scope>NUCLEOTIDE SEQUENCE [LARGE SCALE GENOMIC DNA]</scope>
    <source>
        <strain evidence="1 2">IMV 1140</strain>
    </source>
</reference>
<protein>
    <submittedName>
        <fullName evidence="1">Uncharacterized protein</fullName>
    </submittedName>
</protein>
<sequence>MRSPITVLKWNTPLDPRAGVLGVFDIHDEVENESVPIDVVKFNRKLPPSEDDLVEIAPESSVKVEVKLPPVKLQAGREYSLKASGRWHGLWEGKKGDANGGKLEGLDGKAQGGEFESNVVKMKVE</sequence>
<evidence type="ECO:0000313" key="2">
    <source>
        <dbReference type="Proteomes" id="UP001177260"/>
    </source>
</evidence>